<dbReference type="Gene3D" id="3.40.50.720">
    <property type="entry name" value="NAD(P)-binding Rossmann-like Domain"/>
    <property type="match status" value="1"/>
</dbReference>
<evidence type="ECO:0000313" key="6">
    <source>
        <dbReference type="EMBL" id="GGN11838.1"/>
    </source>
</evidence>
<accession>A0ABQ2IKX4</accession>
<evidence type="ECO:0000256" key="4">
    <source>
        <dbReference type="RuleBase" id="RU004417"/>
    </source>
</evidence>
<gene>
    <name evidence="6" type="ORF">GCM10011609_59950</name>
</gene>
<evidence type="ECO:0000259" key="5">
    <source>
        <dbReference type="SMART" id="SM00839"/>
    </source>
</evidence>
<dbReference type="PROSITE" id="PS51257">
    <property type="entry name" value="PROKAR_LIPOPROTEIN"/>
    <property type="match status" value="1"/>
</dbReference>
<evidence type="ECO:0000256" key="3">
    <source>
        <dbReference type="ARBA" id="ARBA00023027"/>
    </source>
</evidence>
<keyword evidence="2 4" id="KW-0560">Oxidoreductase</keyword>
<feature type="domain" description="Glutamate/phenylalanine/leucine/valine/L-tryptophan dehydrogenase C-terminal" evidence="5">
    <location>
        <begin position="136"/>
        <end position="314"/>
    </location>
</feature>
<proteinExistence type="inferred from homology"/>
<dbReference type="SUPFAM" id="SSF53223">
    <property type="entry name" value="Aminoacid dehydrogenase-like, N-terminal domain"/>
    <property type="match status" value="1"/>
</dbReference>
<dbReference type="InterPro" id="IPR046346">
    <property type="entry name" value="Aminoacid_DH-like_N_sf"/>
</dbReference>
<dbReference type="Proteomes" id="UP000597656">
    <property type="component" value="Unassembled WGS sequence"/>
</dbReference>
<dbReference type="InterPro" id="IPR036291">
    <property type="entry name" value="NAD(P)-bd_dom_sf"/>
</dbReference>
<comment type="similarity">
    <text evidence="1 4">Belongs to the Glu/Leu/Phe/Val dehydrogenases family.</text>
</comment>
<comment type="caution">
    <text evidence="6">The sequence shown here is derived from an EMBL/GenBank/DDBJ whole genome shotgun (WGS) entry which is preliminary data.</text>
</comment>
<dbReference type="RefSeq" id="WP_189158197.1">
    <property type="nucleotide sequence ID" value="NZ_BMNC01000010.1"/>
</dbReference>
<dbReference type="PIRSF" id="PIRSF000188">
    <property type="entry name" value="Phe_leu_dh"/>
    <property type="match status" value="1"/>
</dbReference>
<evidence type="ECO:0000313" key="7">
    <source>
        <dbReference type="Proteomes" id="UP000597656"/>
    </source>
</evidence>
<dbReference type="Pfam" id="PF00208">
    <property type="entry name" value="ELFV_dehydrog"/>
    <property type="match status" value="1"/>
</dbReference>
<sequence>MWEHERLVVRTGRRSGMTTMVALHSTGAGPAVGGCRMKPYARITDAVTDVLRLSKAMTLKCAAAGIPHGGAKSVIVADRELTPELRRAVLLDHADLINEFEGAYRAGPDVGTGPDDMLVLKEITPYAYCLPEENGGTGSSSGPTARGVLAALKAAARHTFGTPDLTGRKVVISGFGSVGELIARGLDGADVTVSDVDESRRTAEFGWVRPDEAYRVEADVLVPAAVGGVLSPETVRGLAVRLVVGPANNQLTDDGVAALLEERGIVWVPDHVASAGGVIYTLAREDDGVDHETALTRVDGIEATVERLLRARQRDVGGKPAPVADMGI</sequence>
<dbReference type="InterPro" id="IPR006096">
    <property type="entry name" value="Glu/Leu/Phe/Val/Trp_DH_C"/>
</dbReference>
<dbReference type="PANTHER" id="PTHR42722">
    <property type="entry name" value="LEUCINE DEHYDROGENASE"/>
    <property type="match status" value="1"/>
</dbReference>
<reference evidence="7" key="1">
    <citation type="journal article" date="2019" name="Int. J. Syst. Evol. Microbiol.">
        <title>The Global Catalogue of Microorganisms (GCM) 10K type strain sequencing project: providing services to taxonomists for standard genome sequencing and annotation.</title>
        <authorList>
            <consortium name="The Broad Institute Genomics Platform"/>
            <consortium name="The Broad Institute Genome Sequencing Center for Infectious Disease"/>
            <person name="Wu L."/>
            <person name="Ma J."/>
        </authorList>
    </citation>
    <scope>NUCLEOTIDE SEQUENCE [LARGE SCALE GENOMIC DNA]</scope>
    <source>
        <strain evidence="7">CGMCC 4.7319</strain>
    </source>
</reference>
<dbReference type="PRINTS" id="PR00082">
    <property type="entry name" value="GLFDHDRGNASE"/>
</dbReference>
<dbReference type="Pfam" id="PF02812">
    <property type="entry name" value="ELFV_dehydrog_N"/>
    <property type="match status" value="1"/>
</dbReference>
<dbReference type="InterPro" id="IPR006095">
    <property type="entry name" value="Glu/Leu/Phe/Val/Trp_DH"/>
</dbReference>
<name>A0ABQ2IKX4_9PSEU</name>
<dbReference type="InterPro" id="IPR016211">
    <property type="entry name" value="Glu/Phe/Leu/Val/Trp_DH_bac/arc"/>
</dbReference>
<evidence type="ECO:0000256" key="2">
    <source>
        <dbReference type="ARBA" id="ARBA00023002"/>
    </source>
</evidence>
<dbReference type="Gene3D" id="3.40.50.10860">
    <property type="entry name" value="Leucine Dehydrogenase, chain A, domain 1"/>
    <property type="match status" value="1"/>
</dbReference>
<dbReference type="PANTHER" id="PTHR42722:SF1">
    <property type="entry name" value="VALINE DEHYDROGENASE"/>
    <property type="match status" value="1"/>
</dbReference>
<dbReference type="SUPFAM" id="SSF51735">
    <property type="entry name" value="NAD(P)-binding Rossmann-fold domains"/>
    <property type="match status" value="1"/>
</dbReference>
<keyword evidence="3" id="KW-0520">NAD</keyword>
<organism evidence="6 7">
    <name type="scientific">Lentzea pudingi</name>
    <dbReference type="NCBI Taxonomy" id="1789439"/>
    <lineage>
        <taxon>Bacteria</taxon>
        <taxon>Bacillati</taxon>
        <taxon>Actinomycetota</taxon>
        <taxon>Actinomycetes</taxon>
        <taxon>Pseudonocardiales</taxon>
        <taxon>Pseudonocardiaceae</taxon>
        <taxon>Lentzea</taxon>
    </lineage>
</organism>
<dbReference type="InterPro" id="IPR006097">
    <property type="entry name" value="Glu/Leu/Phe/Val/Trp_DH_dimer"/>
</dbReference>
<keyword evidence="7" id="KW-1185">Reference proteome</keyword>
<protein>
    <submittedName>
        <fullName evidence="6">Leucine dehydrogenase</fullName>
    </submittedName>
</protein>
<evidence type="ECO:0000256" key="1">
    <source>
        <dbReference type="ARBA" id="ARBA00006382"/>
    </source>
</evidence>
<dbReference type="EMBL" id="BMNC01000010">
    <property type="protein sequence ID" value="GGN11838.1"/>
    <property type="molecule type" value="Genomic_DNA"/>
</dbReference>
<dbReference type="SMART" id="SM00839">
    <property type="entry name" value="ELFV_dehydrog"/>
    <property type="match status" value="1"/>
</dbReference>